<dbReference type="InterPro" id="IPR001701">
    <property type="entry name" value="Glyco_hydro_9"/>
</dbReference>
<feature type="domain" description="Glycoside hydrolase family 9" evidence="3">
    <location>
        <begin position="415"/>
        <end position="528"/>
    </location>
</feature>
<organism evidence="5 6">
    <name type="scientific">Paenibacillus nuruki</name>
    <dbReference type="NCBI Taxonomy" id="1886670"/>
    <lineage>
        <taxon>Bacteria</taxon>
        <taxon>Bacillati</taxon>
        <taxon>Bacillota</taxon>
        <taxon>Bacilli</taxon>
        <taxon>Bacillales</taxon>
        <taxon>Paenibacillaceae</taxon>
        <taxon>Paenibacillus</taxon>
    </lineage>
</organism>
<dbReference type="SUPFAM" id="SSF52833">
    <property type="entry name" value="Thioredoxin-like"/>
    <property type="match status" value="1"/>
</dbReference>
<dbReference type="PANTHER" id="PTHR42899:SF1">
    <property type="entry name" value="SPERMATOGENESIS-ASSOCIATED PROTEIN 20"/>
    <property type="match status" value="1"/>
</dbReference>
<proteinExistence type="predicted"/>
<dbReference type="PIRSF" id="PIRSF006402">
    <property type="entry name" value="UCP006402_thioredoxin"/>
    <property type="match status" value="1"/>
</dbReference>
<keyword evidence="6" id="KW-1185">Reference proteome</keyword>
<evidence type="ECO:0000256" key="1">
    <source>
        <dbReference type="ARBA" id="ARBA00023277"/>
    </source>
</evidence>
<dbReference type="EMBL" id="MDER01000025">
    <property type="protein sequence ID" value="ODP30112.1"/>
    <property type="molecule type" value="Genomic_DNA"/>
</dbReference>
<accession>A0A1E3L8H9</accession>
<sequence length="701" mass="80160">MHESIEEIPKHTNNLIKEKSPYLLQHAHNPVNWFPWGEEAFTRAKSENKPIFLSVGYSTCHWCHVMEKESFENEVVAQLLNESYISIKVDREERPDIDNLYMAYCQALTGQGGWPLTVLLTPDQKPFYAGTYFPKETKYGRIGMMDMLSQIRDKWTEDRENIVRSGDDIVERMNRQQTKITKSGQFGEELVHRGYKTFQSSFDEVYGGFGGAPKFPTPHHLMFLSAYSHVYQEPEALHMVHKTLDHMYSGGIYDHIGFGFSRYSTDEKWLVPHFEKMLYDNSLLAIAYLDGYRLTSETKYAHIAESIFTYVLRDMTSPEGAFYSAEDADSEGVEGKFYVFTRDEIEEVLGLEEMHKYCNVYDITPEGNFEGKNIPNLIPFSTSEIAEQRDLNELALRTDLEEARQKLFDYREQRVHPSKDDKVLTAWNGMMIAALARASQTLQKPEYAQAAVKAADFIWEHMRREDGRLLARYRDGEAAYSAYVDDYAYLIWGLQELYEATGLAKYLQQAITLKEQLIALFWDEEQGGFYFTGQDGEALITRTKEIYDGAMPSGNSVAAWTLAKLAAVTQDIELRQYAEQIVTTFTGTAEQYPAGYSMLLLAGLQLLQGNQEIVLAGKVEDIHFQEMIAEVQKAYLPFASLIIHADGTSGEAIRELLPHLQDKGMQQSQATAYICEGFVCHEPLTTVEALRESVHRPVHLK</sequence>
<feature type="domain" description="Spermatogenesis-associated protein 20-like TRX" evidence="4">
    <location>
        <begin position="12"/>
        <end position="173"/>
    </location>
</feature>
<dbReference type="SUPFAM" id="SSF48208">
    <property type="entry name" value="Six-hairpin glycosidases"/>
    <property type="match status" value="1"/>
</dbReference>
<dbReference type="InterPro" id="IPR036249">
    <property type="entry name" value="Thioredoxin-like_sf"/>
</dbReference>
<evidence type="ECO:0000259" key="3">
    <source>
        <dbReference type="Pfam" id="PF00759"/>
    </source>
</evidence>
<dbReference type="GO" id="GO:0004553">
    <property type="term" value="F:hydrolase activity, hydrolyzing O-glycosyl compounds"/>
    <property type="evidence" value="ECO:0007669"/>
    <property type="project" value="InterPro"/>
</dbReference>
<comment type="caution">
    <text evidence="5">The sequence shown here is derived from an EMBL/GenBank/DDBJ whole genome shotgun (WGS) entry which is preliminary data.</text>
</comment>
<dbReference type="AlphaFoldDB" id="A0A1E3L8H9"/>
<keyword evidence="2" id="KW-0624">Polysaccharide degradation</keyword>
<keyword evidence="1" id="KW-0119">Carbohydrate metabolism</keyword>
<reference evidence="5 6" key="1">
    <citation type="submission" date="2016-08" db="EMBL/GenBank/DDBJ databases">
        <title>Genome sequencing of Paenibacillus sp. TI45-13ar, isolated from Korean traditional nuruk.</title>
        <authorList>
            <person name="Kim S.-J."/>
        </authorList>
    </citation>
    <scope>NUCLEOTIDE SEQUENCE [LARGE SCALE GENOMIC DNA]</scope>
    <source>
        <strain evidence="5 6">TI45-13ar</strain>
    </source>
</reference>
<evidence type="ECO:0000259" key="4">
    <source>
        <dbReference type="Pfam" id="PF03190"/>
    </source>
</evidence>
<protein>
    <submittedName>
        <fullName evidence="5">Spermatoproteinis-associated protein</fullName>
    </submittedName>
</protein>
<dbReference type="InterPro" id="IPR004879">
    <property type="entry name" value="Ssp411-like_TRX"/>
</dbReference>
<dbReference type="Pfam" id="PF00759">
    <property type="entry name" value="Glyco_hydro_9"/>
    <property type="match status" value="1"/>
</dbReference>
<evidence type="ECO:0000313" key="6">
    <source>
        <dbReference type="Proteomes" id="UP000094578"/>
    </source>
</evidence>
<evidence type="ECO:0000313" key="5">
    <source>
        <dbReference type="EMBL" id="ODP30112.1"/>
    </source>
</evidence>
<dbReference type="InterPro" id="IPR012341">
    <property type="entry name" value="6hp_glycosidase-like_sf"/>
</dbReference>
<dbReference type="PATRIC" id="fig|1886670.3.peg.584"/>
<dbReference type="RefSeq" id="WP_069326029.1">
    <property type="nucleotide sequence ID" value="NZ_MDER01000025.1"/>
</dbReference>
<dbReference type="Gene3D" id="3.40.30.10">
    <property type="entry name" value="Glutaredoxin"/>
    <property type="match status" value="1"/>
</dbReference>
<dbReference type="InterPro" id="IPR008928">
    <property type="entry name" value="6-hairpin_glycosidase_sf"/>
</dbReference>
<name>A0A1E3L8H9_9BACL</name>
<dbReference type="CDD" id="cd02955">
    <property type="entry name" value="SSP411"/>
    <property type="match status" value="1"/>
</dbReference>
<dbReference type="STRING" id="1886670.PTI45_00565"/>
<dbReference type="InterPro" id="IPR024705">
    <property type="entry name" value="Ssp411"/>
</dbReference>
<evidence type="ECO:0000256" key="2">
    <source>
        <dbReference type="ARBA" id="ARBA00023326"/>
    </source>
</evidence>
<dbReference type="Pfam" id="PF03190">
    <property type="entry name" value="Thioredox_DsbH"/>
    <property type="match status" value="1"/>
</dbReference>
<dbReference type="Gene3D" id="1.50.10.10">
    <property type="match status" value="1"/>
</dbReference>
<dbReference type="Proteomes" id="UP000094578">
    <property type="component" value="Unassembled WGS sequence"/>
</dbReference>
<gene>
    <name evidence="5" type="ORF">PTI45_00565</name>
</gene>
<dbReference type="PANTHER" id="PTHR42899">
    <property type="entry name" value="SPERMATOGENESIS-ASSOCIATED PROTEIN 20"/>
    <property type="match status" value="1"/>
</dbReference>
<dbReference type="GO" id="GO:0000272">
    <property type="term" value="P:polysaccharide catabolic process"/>
    <property type="evidence" value="ECO:0007669"/>
    <property type="project" value="UniProtKB-KW"/>
</dbReference>